<dbReference type="Gene3D" id="3.40.30.10">
    <property type="entry name" value="Glutaredoxin"/>
    <property type="match status" value="1"/>
</dbReference>
<keyword evidence="6" id="KW-0676">Redox-active center</keyword>
<dbReference type="InterPro" id="IPR023205">
    <property type="entry name" value="DsbA/DsbL"/>
</dbReference>
<evidence type="ECO:0000256" key="4">
    <source>
        <dbReference type="ARBA" id="ARBA00022764"/>
    </source>
</evidence>
<keyword evidence="3" id="KW-0732">Signal</keyword>
<evidence type="ECO:0000313" key="11">
    <source>
        <dbReference type="Proteomes" id="UP000283993"/>
    </source>
</evidence>
<evidence type="ECO:0000256" key="6">
    <source>
        <dbReference type="ARBA" id="ARBA00023284"/>
    </source>
</evidence>
<comment type="subcellular location">
    <subcellularLocation>
        <location evidence="1 7">Periplasm</location>
    </subcellularLocation>
</comment>
<dbReference type="CDD" id="cd03019">
    <property type="entry name" value="DsbA_DsbA"/>
    <property type="match status" value="1"/>
</dbReference>
<dbReference type="PANTHER" id="PTHR35891">
    <property type="entry name" value="THIOL:DISULFIDE INTERCHANGE PROTEIN DSBA"/>
    <property type="match status" value="1"/>
</dbReference>
<dbReference type="PIRSF" id="PIRSF001488">
    <property type="entry name" value="Tdi_protein"/>
    <property type="match status" value="1"/>
</dbReference>
<evidence type="ECO:0000256" key="8">
    <source>
        <dbReference type="PIRSR" id="PIRSR001488-1"/>
    </source>
</evidence>
<dbReference type="PROSITE" id="PS51352">
    <property type="entry name" value="THIOREDOXIN_2"/>
    <property type="match status" value="1"/>
</dbReference>
<dbReference type="GO" id="GO:0042597">
    <property type="term" value="C:periplasmic space"/>
    <property type="evidence" value="ECO:0007669"/>
    <property type="project" value="UniProtKB-SubCell"/>
</dbReference>
<accession>A0A423PEM6</accession>
<keyword evidence="5 7" id="KW-1015">Disulfide bond</keyword>
<keyword evidence="11" id="KW-1185">Reference proteome</keyword>
<evidence type="ECO:0000256" key="3">
    <source>
        <dbReference type="ARBA" id="ARBA00022729"/>
    </source>
</evidence>
<feature type="disulfide bond" description="Redox-active" evidence="8">
    <location>
        <begin position="65"/>
        <end position="68"/>
    </location>
</feature>
<dbReference type="EMBL" id="AYKH01000044">
    <property type="protein sequence ID" value="ROO24020.1"/>
    <property type="molecule type" value="Genomic_DNA"/>
</dbReference>
<keyword evidence="4 7" id="KW-0574">Periplasm</keyword>
<evidence type="ECO:0000256" key="5">
    <source>
        <dbReference type="ARBA" id="ARBA00023157"/>
    </source>
</evidence>
<dbReference type="AlphaFoldDB" id="A0A423PEM6"/>
<dbReference type="SUPFAM" id="SSF52833">
    <property type="entry name" value="Thioredoxin-like"/>
    <property type="match status" value="1"/>
</dbReference>
<evidence type="ECO:0000256" key="7">
    <source>
        <dbReference type="PIRNR" id="PIRNR001488"/>
    </source>
</evidence>
<dbReference type="InterPro" id="IPR001853">
    <property type="entry name" value="DSBA-like_thioredoxin_dom"/>
</dbReference>
<protein>
    <recommendedName>
        <fullName evidence="7">Thiol:disulfide interchange protein</fullName>
    </recommendedName>
</protein>
<dbReference type="InterPro" id="IPR013766">
    <property type="entry name" value="Thioredoxin_domain"/>
</dbReference>
<comment type="similarity">
    <text evidence="2">Belongs to the thioredoxin family. DsbA subfamily.</text>
</comment>
<evidence type="ECO:0000313" key="10">
    <source>
        <dbReference type="EMBL" id="ROO24020.1"/>
    </source>
</evidence>
<dbReference type="GO" id="GO:0016491">
    <property type="term" value="F:oxidoreductase activity"/>
    <property type="evidence" value="ECO:0007669"/>
    <property type="project" value="InterPro"/>
</dbReference>
<name>A0A423PEM6_9GAMM</name>
<dbReference type="InterPro" id="IPR050824">
    <property type="entry name" value="Thiol_disulfide_DsbA"/>
</dbReference>
<dbReference type="InterPro" id="IPR036249">
    <property type="entry name" value="Thioredoxin-like_sf"/>
</dbReference>
<sequence length="217" mass="24218">MRGLDHHRVAAFVVGLLMCALSTSIFAQGLVSRYVEGEHYQAIEAPVATPDDDRIHVVEFFLYSCPHCYHLEPEVEAWREQLGDDVAFSRVPVLFGGGGQKYARLYYAAQRLGVLDEVHADIFRAIHEQGRRLLSQSDMRAFMVDHGVDGARFDAAFDSDAVREKVVAAGEMMRAFNVTATPSLGVAGQYWISGRSAGSNDAMFDVADYLIRRQREE</sequence>
<evidence type="ECO:0000256" key="2">
    <source>
        <dbReference type="ARBA" id="ARBA00005791"/>
    </source>
</evidence>
<gene>
    <name evidence="10" type="ORF">SAOR_16455</name>
</gene>
<dbReference type="PANTHER" id="PTHR35891:SF2">
    <property type="entry name" value="THIOL:DISULFIDE INTERCHANGE PROTEIN DSBA"/>
    <property type="match status" value="1"/>
</dbReference>
<evidence type="ECO:0000256" key="1">
    <source>
        <dbReference type="ARBA" id="ARBA00004418"/>
    </source>
</evidence>
<proteinExistence type="inferred from homology"/>
<dbReference type="Proteomes" id="UP000283993">
    <property type="component" value="Unassembled WGS sequence"/>
</dbReference>
<organism evidence="10 11">
    <name type="scientific">Salinisphaera orenii MK-B5</name>
    <dbReference type="NCBI Taxonomy" id="856730"/>
    <lineage>
        <taxon>Bacteria</taxon>
        <taxon>Pseudomonadati</taxon>
        <taxon>Pseudomonadota</taxon>
        <taxon>Gammaproteobacteria</taxon>
        <taxon>Salinisphaerales</taxon>
        <taxon>Salinisphaeraceae</taxon>
        <taxon>Salinisphaera</taxon>
    </lineage>
</organism>
<dbReference type="Pfam" id="PF01323">
    <property type="entry name" value="DSBA"/>
    <property type="match status" value="1"/>
</dbReference>
<feature type="domain" description="Thioredoxin" evidence="9">
    <location>
        <begin position="19"/>
        <end position="171"/>
    </location>
</feature>
<dbReference type="RefSeq" id="WP_123632379.1">
    <property type="nucleotide sequence ID" value="NZ_AYKH01000044.1"/>
</dbReference>
<comment type="caution">
    <text evidence="10">The sequence shown here is derived from an EMBL/GenBank/DDBJ whole genome shotgun (WGS) entry which is preliminary data.</text>
</comment>
<reference evidence="10 11" key="1">
    <citation type="submission" date="2013-10" db="EMBL/GenBank/DDBJ databases">
        <title>Salinisphaera orenii MK-B5 Genome Sequencing.</title>
        <authorList>
            <person name="Lai Q."/>
            <person name="Li C."/>
            <person name="Shao Z."/>
        </authorList>
    </citation>
    <scope>NUCLEOTIDE SEQUENCE [LARGE SCALE GENOMIC DNA]</scope>
    <source>
        <strain evidence="10 11">MK-B5</strain>
    </source>
</reference>
<evidence type="ECO:0000259" key="9">
    <source>
        <dbReference type="PROSITE" id="PS51352"/>
    </source>
</evidence>